<accession>A0ABV9SJT4</accession>
<organism evidence="2 3">
    <name type="scientific">Streptomonospora arabica</name>
    <dbReference type="NCBI Taxonomy" id="412417"/>
    <lineage>
        <taxon>Bacteria</taxon>
        <taxon>Bacillati</taxon>
        <taxon>Actinomycetota</taxon>
        <taxon>Actinomycetes</taxon>
        <taxon>Streptosporangiales</taxon>
        <taxon>Nocardiopsidaceae</taxon>
        <taxon>Streptomonospora</taxon>
    </lineage>
</organism>
<gene>
    <name evidence="2" type="ORF">ACFPCZ_00690</name>
</gene>
<sequence>MAERQHSDWVAFGREIRRIRTSKGMSLHDAAILLSITPGMLSKLERATRVPKRDTVGELDQAFSTNGSLLRRWSDVTRRSADPDWYRRVEDAEAAAVELRIHHPSLIPGSLQTSAYARTVLSYGRPLDQPGEIDSILALKTKRAERLLQAGDPALSAVVPEAVIRGCLGDSETVAEQLCHLVHLTESGQLRIYVVPDGVPTHIAQASGAFTLISFADRLPLAFTESASGGGLVDNPREVQRFSTLFGILQGWALSPADSVDLIRKAQHA</sequence>
<dbReference type="CDD" id="cd00093">
    <property type="entry name" value="HTH_XRE"/>
    <property type="match status" value="1"/>
</dbReference>
<comment type="caution">
    <text evidence="2">The sequence shown here is derived from an EMBL/GenBank/DDBJ whole genome shotgun (WGS) entry which is preliminary data.</text>
</comment>
<proteinExistence type="predicted"/>
<dbReference type="InterPro" id="IPR001387">
    <property type="entry name" value="Cro/C1-type_HTH"/>
</dbReference>
<dbReference type="PROSITE" id="PS50943">
    <property type="entry name" value="HTH_CROC1"/>
    <property type="match status" value="1"/>
</dbReference>
<dbReference type="Pfam" id="PF13560">
    <property type="entry name" value="HTH_31"/>
    <property type="match status" value="1"/>
</dbReference>
<evidence type="ECO:0000313" key="3">
    <source>
        <dbReference type="Proteomes" id="UP001595858"/>
    </source>
</evidence>
<evidence type="ECO:0000259" key="1">
    <source>
        <dbReference type="PROSITE" id="PS50943"/>
    </source>
</evidence>
<protein>
    <submittedName>
        <fullName evidence="2">Helix-turn-helix transcriptional regulator</fullName>
    </submittedName>
</protein>
<dbReference type="Gene3D" id="1.10.260.40">
    <property type="entry name" value="lambda repressor-like DNA-binding domains"/>
    <property type="match status" value="1"/>
</dbReference>
<dbReference type="InterPro" id="IPR043917">
    <property type="entry name" value="DUF5753"/>
</dbReference>
<feature type="domain" description="HTH cro/C1-type" evidence="1">
    <location>
        <begin position="16"/>
        <end position="70"/>
    </location>
</feature>
<dbReference type="RefSeq" id="WP_344142635.1">
    <property type="nucleotide sequence ID" value="NZ_BAAAQI010000005.1"/>
</dbReference>
<dbReference type="SUPFAM" id="SSF47413">
    <property type="entry name" value="lambda repressor-like DNA-binding domains"/>
    <property type="match status" value="1"/>
</dbReference>
<dbReference type="InterPro" id="IPR010982">
    <property type="entry name" value="Lambda_DNA-bd_dom_sf"/>
</dbReference>
<evidence type="ECO:0000313" key="2">
    <source>
        <dbReference type="EMBL" id="MFC4865132.1"/>
    </source>
</evidence>
<dbReference type="SMART" id="SM00530">
    <property type="entry name" value="HTH_XRE"/>
    <property type="match status" value="1"/>
</dbReference>
<dbReference type="Pfam" id="PF19054">
    <property type="entry name" value="DUF5753"/>
    <property type="match status" value="1"/>
</dbReference>
<dbReference type="Proteomes" id="UP001595858">
    <property type="component" value="Unassembled WGS sequence"/>
</dbReference>
<keyword evidence="3" id="KW-1185">Reference proteome</keyword>
<dbReference type="EMBL" id="JBHSIY010000001">
    <property type="protein sequence ID" value="MFC4865132.1"/>
    <property type="molecule type" value="Genomic_DNA"/>
</dbReference>
<reference evidence="3" key="1">
    <citation type="journal article" date="2019" name="Int. J. Syst. Evol. Microbiol.">
        <title>The Global Catalogue of Microorganisms (GCM) 10K type strain sequencing project: providing services to taxonomists for standard genome sequencing and annotation.</title>
        <authorList>
            <consortium name="The Broad Institute Genomics Platform"/>
            <consortium name="The Broad Institute Genome Sequencing Center for Infectious Disease"/>
            <person name="Wu L."/>
            <person name="Ma J."/>
        </authorList>
    </citation>
    <scope>NUCLEOTIDE SEQUENCE [LARGE SCALE GENOMIC DNA]</scope>
    <source>
        <strain evidence="3">CGMCC 4.7304</strain>
    </source>
</reference>
<name>A0ABV9SJT4_9ACTN</name>